<evidence type="ECO:0000256" key="4">
    <source>
        <dbReference type="SAM" id="MobiDB-lite"/>
    </source>
</evidence>
<dbReference type="Pfam" id="PF00990">
    <property type="entry name" value="GGDEF"/>
    <property type="match status" value="1"/>
</dbReference>
<dbReference type="InterPro" id="IPR000160">
    <property type="entry name" value="GGDEF_dom"/>
</dbReference>
<accession>A0A9D7JZF5</accession>
<protein>
    <recommendedName>
        <fullName evidence="1">diguanylate cyclase</fullName>
        <ecNumber evidence="1">2.7.7.65</ecNumber>
    </recommendedName>
</protein>
<dbReference type="EMBL" id="JADJUC010000002">
    <property type="protein sequence ID" value="MBK8522991.1"/>
    <property type="molecule type" value="Genomic_DNA"/>
</dbReference>
<feature type="coiled-coil region" evidence="3">
    <location>
        <begin position="401"/>
        <end position="435"/>
    </location>
</feature>
<dbReference type="InterPro" id="IPR029787">
    <property type="entry name" value="Nucleotide_cyclase"/>
</dbReference>
<proteinExistence type="predicted"/>
<dbReference type="InterPro" id="IPR043128">
    <property type="entry name" value="Rev_trsase/Diguanyl_cyclase"/>
</dbReference>
<gene>
    <name evidence="6" type="ORF">IPL58_02025</name>
</gene>
<dbReference type="SMART" id="SM00267">
    <property type="entry name" value="GGDEF"/>
    <property type="match status" value="1"/>
</dbReference>
<name>A0A9D7JZF5_9PROT</name>
<dbReference type="NCBIfam" id="TIGR00254">
    <property type="entry name" value="GGDEF"/>
    <property type="match status" value="1"/>
</dbReference>
<feature type="domain" description="GGDEF" evidence="5">
    <location>
        <begin position="466"/>
        <end position="597"/>
    </location>
</feature>
<feature type="region of interest" description="Disordered" evidence="4">
    <location>
        <begin position="168"/>
        <end position="196"/>
    </location>
</feature>
<dbReference type="GO" id="GO:0052621">
    <property type="term" value="F:diguanylate cyclase activity"/>
    <property type="evidence" value="ECO:0007669"/>
    <property type="project" value="UniProtKB-EC"/>
</dbReference>
<dbReference type="PROSITE" id="PS50887">
    <property type="entry name" value="GGDEF"/>
    <property type="match status" value="1"/>
</dbReference>
<evidence type="ECO:0000259" key="5">
    <source>
        <dbReference type="PROSITE" id="PS50887"/>
    </source>
</evidence>
<evidence type="ECO:0000313" key="6">
    <source>
        <dbReference type="EMBL" id="MBK8522991.1"/>
    </source>
</evidence>
<dbReference type="Proteomes" id="UP000886689">
    <property type="component" value="Unassembled WGS sequence"/>
</dbReference>
<reference evidence="6" key="1">
    <citation type="submission" date="2020-10" db="EMBL/GenBank/DDBJ databases">
        <title>Connecting structure to function with the recovery of over 1000 high-quality activated sludge metagenome-assembled genomes encoding full-length rRNA genes using long-read sequencing.</title>
        <authorList>
            <person name="Singleton C.M."/>
            <person name="Petriglieri F."/>
            <person name="Kristensen J.M."/>
            <person name="Kirkegaard R.H."/>
            <person name="Michaelsen T.Y."/>
            <person name="Andersen M.H."/>
            <person name="Karst S.M."/>
            <person name="Dueholm M.S."/>
            <person name="Nielsen P.H."/>
            <person name="Albertsen M."/>
        </authorList>
    </citation>
    <scope>NUCLEOTIDE SEQUENCE</scope>
    <source>
        <strain evidence="6">Hirt_18-Q3-R61-65_BATAC.395</strain>
    </source>
</reference>
<comment type="catalytic activity">
    <reaction evidence="2">
        <text>2 GTP = 3',3'-c-di-GMP + 2 diphosphate</text>
        <dbReference type="Rhea" id="RHEA:24898"/>
        <dbReference type="ChEBI" id="CHEBI:33019"/>
        <dbReference type="ChEBI" id="CHEBI:37565"/>
        <dbReference type="ChEBI" id="CHEBI:58805"/>
        <dbReference type="EC" id="2.7.7.65"/>
    </reaction>
</comment>
<dbReference type="Gene3D" id="3.30.70.270">
    <property type="match status" value="1"/>
</dbReference>
<dbReference type="InterPro" id="IPR050469">
    <property type="entry name" value="Diguanylate_Cyclase"/>
</dbReference>
<sequence length="597" mass="66749">MPSFNTPNEIARETFRLLATRRIAPSPENYQTVYHEVAGTSAADADAFAEAPLKAILQSMPRATPGQMRLARELEQSIKDENLESYRNTLTRFIEEQSAVESLPWGELISNLLREWDTNHAGTTTGKKREALEHLFSSTGSNAETLYNRLQSLVRSWSQGGVSEETDLVEGDIPALATEPDTAPEKSTSAKPASRASELLPQLRDLLAFALENAVAAQIAEDPELASQAKELAATARKANSMQAIDELLTELKRFAFRLELLADDRTELRQGLLHLLQLVIENISELVIDDKWLNGQIAVLRDIVSHPLSLRSIDDAERRIKEVVYKQGQLKRSLVEAQEALKTMLAGFVDHLANFSDSTSDYHDKIEVCAQKISAAKDINELADVVQDVMKETRIIQFNAQRSRDELQTTRKRVEETEQRISELQGELDKASTLVRHDQLTGALNRRGLEEAFEKETARANRRKTPLCVALLDIDNFKKLNDSLGHDAGDAALIHLATVTRETMRPQDTVARFGGEEFIILLPDTPIEDAKKAVVRLQRELTKKFFLHNNEKQLITFSAGVTQIRPDDTQPSVIKRADESMYAAKKSGKNRVVSAP</sequence>
<organism evidence="6 7">
    <name type="scientific">Candidatus Proximibacter danicus</name>
    <dbReference type="NCBI Taxonomy" id="2954365"/>
    <lineage>
        <taxon>Bacteria</taxon>
        <taxon>Pseudomonadati</taxon>
        <taxon>Pseudomonadota</taxon>
        <taxon>Betaproteobacteria</taxon>
        <taxon>Candidatus Proximibacter</taxon>
    </lineage>
</organism>
<evidence type="ECO:0000256" key="2">
    <source>
        <dbReference type="ARBA" id="ARBA00034247"/>
    </source>
</evidence>
<keyword evidence="3" id="KW-0175">Coiled coil</keyword>
<dbReference type="PANTHER" id="PTHR45138:SF9">
    <property type="entry name" value="DIGUANYLATE CYCLASE DGCM-RELATED"/>
    <property type="match status" value="1"/>
</dbReference>
<comment type="caution">
    <text evidence="6">The sequence shown here is derived from an EMBL/GenBank/DDBJ whole genome shotgun (WGS) entry which is preliminary data.</text>
</comment>
<dbReference type="FunFam" id="3.30.70.270:FF:000001">
    <property type="entry name" value="Diguanylate cyclase domain protein"/>
    <property type="match status" value="1"/>
</dbReference>
<dbReference type="CDD" id="cd01949">
    <property type="entry name" value="GGDEF"/>
    <property type="match status" value="1"/>
</dbReference>
<dbReference type="AlphaFoldDB" id="A0A9D7JZF5"/>
<evidence type="ECO:0000313" key="7">
    <source>
        <dbReference type="Proteomes" id="UP000886689"/>
    </source>
</evidence>
<dbReference type="EC" id="2.7.7.65" evidence="1"/>
<evidence type="ECO:0000256" key="3">
    <source>
        <dbReference type="SAM" id="Coils"/>
    </source>
</evidence>
<evidence type="ECO:0000256" key="1">
    <source>
        <dbReference type="ARBA" id="ARBA00012528"/>
    </source>
</evidence>
<dbReference type="SUPFAM" id="SSF55073">
    <property type="entry name" value="Nucleotide cyclase"/>
    <property type="match status" value="1"/>
</dbReference>
<dbReference type="PANTHER" id="PTHR45138">
    <property type="entry name" value="REGULATORY COMPONENTS OF SENSORY TRANSDUCTION SYSTEM"/>
    <property type="match status" value="1"/>
</dbReference>